<dbReference type="InterPro" id="IPR001343">
    <property type="entry name" value="Hemolysn_Ca-bd"/>
</dbReference>
<dbReference type="SUPFAM" id="SSF51120">
    <property type="entry name" value="beta-Roll"/>
    <property type="match status" value="3"/>
</dbReference>
<dbReference type="InterPro" id="IPR018511">
    <property type="entry name" value="Hemolysin-typ_Ca-bd_CS"/>
</dbReference>
<name>A0ABT1MQY7_9RHOB</name>
<sequence length="720" mass="75568">MGRPFQVNSYENNWQRNPVILPQKDGGYLIVWESYLNEYDDGPSATYIAGQYFSAGGTPIGNELVLAGADGTSSTGPSIARLADGGFVLTWMYDDYDDILTLDTEIRAAVFNANGSLRRDEFRVDTVASNDAVRPVVAGTGDGGFVISWGIDSSTGNFDQVYGRAYTAGGAAKGPNFLVNSRVQDFDQIISRSATMEDGRTIIIWKSEATIDNGGAGQSDIRASIINPNGTVFRADFQLAPSRGSAGTPYDYGYDVTALKGGGFAMVQTLWTFQFYNDTDRDGTVNTIQLFDRLGAPQGRGIRVYETGEVMRDMRVAQLESGEIVVVWHQSSETPGQIGDDAYGRILRPNGTPQGPVFQIGTNLDNYTDQEDLEVEALAGGGFIVAYMDEGIDSDDDGIAAQVFGRGTDSNDNLTVDVTGSMSGLGGNDRLIGTIASNVLSGGSGNDVLIGSYGNDTLVGGPGQDTAVFIARTGVKVDLLRAGSQNTGEGLDVLSGIENVTAAAGNDFLWGSQGNNRLVGAGGNDHLSGRAGNDVLLGGIGLDRLDGGAGNDVLDGGAGADMALYLGAQRITVNLALDRAHNTGMGIDLLRNIEMVRSGSGNDVLYGNAGANTLMGGTGNDLIRGQAGADRIVGEAGNDNLGGGAGADTFVFSTLSGRDVIVDFQPAFDVIRIDLPGNGTTTDVDVLRAPGGTLIDWDTSWVRLVGVVPSQIDDDNLILY</sequence>
<evidence type="ECO:0008006" key="5">
    <source>
        <dbReference type="Google" id="ProtNLM"/>
    </source>
</evidence>
<dbReference type="InterPro" id="IPR050557">
    <property type="entry name" value="RTX_toxin/Mannuronan_C5-epim"/>
</dbReference>
<reference evidence="3 4" key="1">
    <citation type="submission" date="2022-03" db="EMBL/GenBank/DDBJ databases">
        <authorList>
            <person name="He Y."/>
        </authorList>
    </citation>
    <scope>NUCLEOTIDE SEQUENCE [LARGE SCALE GENOMIC DNA]</scope>
    <source>
        <strain evidence="3 4">TK19116</strain>
    </source>
</reference>
<dbReference type="Pfam" id="PF00353">
    <property type="entry name" value="HemolysinCabind"/>
    <property type="match status" value="4"/>
</dbReference>
<evidence type="ECO:0000313" key="4">
    <source>
        <dbReference type="Proteomes" id="UP001203945"/>
    </source>
</evidence>
<dbReference type="PANTHER" id="PTHR38340:SF1">
    <property type="entry name" value="S-LAYER PROTEIN"/>
    <property type="match status" value="1"/>
</dbReference>
<dbReference type="Proteomes" id="UP001203945">
    <property type="component" value="Unassembled WGS sequence"/>
</dbReference>
<keyword evidence="4" id="KW-1185">Reference proteome</keyword>
<dbReference type="PROSITE" id="PS00330">
    <property type="entry name" value="HEMOLYSIN_CALCIUM"/>
    <property type="match status" value="5"/>
</dbReference>
<dbReference type="RefSeq" id="WP_255329717.1">
    <property type="nucleotide sequence ID" value="NZ_JAKZEU010000003.1"/>
</dbReference>
<dbReference type="EMBL" id="JAKZEU010000003">
    <property type="protein sequence ID" value="MCQ0970703.1"/>
    <property type="molecule type" value="Genomic_DNA"/>
</dbReference>
<dbReference type="InterPro" id="IPR011049">
    <property type="entry name" value="Serralysin-like_metalloprot_C"/>
</dbReference>
<protein>
    <recommendedName>
        <fullName evidence="5">Calcium-binding protein</fullName>
    </recommendedName>
</protein>
<proteinExistence type="predicted"/>
<keyword evidence="2" id="KW-0964">Secreted</keyword>
<dbReference type="PRINTS" id="PR00313">
    <property type="entry name" value="CABNDNGRPT"/>
</dbReference>
<dbReference type="Gene3D" id="2.150.10.10">
    <property type="entry name" value="Serralysin-like metalloprotease, C-terminal"/>
    <property type="match status" value="3"/>
</dbReference>
<comment type="subcellular location">
    <subcellularLocation>
        <location evidence="1">Secreted</location>
    </subcellularLocation>
</comment>
<organism evidence="3 4">
    <name type="scientific">Paracoccus albicereus</name>
    <dbReference type="NCBI Taxonomy" id="2922394"/>
    <lineage>
        <taxon>Bacteria</taxon>
        <taxon>Pseudomonadati</taxon>
        <taxon>Pseudomonadota</taxon>
        <taxon>Alphaproteobacteria</taxon>
        <taxon>Rhodobacterales</taxon>
        <taxon>Paracoccaceae</taxon>
        <taxon>Paracoccus</taxon>
    </lineage>
</organism>
<gene>
    <name evidence="3" type="ORF">MLD63_09730</name>
</gene>
<evidence type="ECO:0000256" key="2">
    <source>
        <dbReference type="ARBA" id="ARBA00022525"/>
    </source>
</evidence>
<dbReference type="PANTHER" id="PTHR38340">
    <property type="entry name" value="S-LAYER PROTEIN"/>
    <property type="match status" value="1"/>
</dbReference>
<comment type="caution">
    <text evidence="3">The sequence shown here is derived from an EMBL/GenBank/DDBJ whole genome shotgun (WGS) entry which is preliminary data.</text>
</comment>
<evidence type="ECO:0000313" key="3">
    <source>
        <dbReference type="EMBL" id="MCQ0970703.1"/>
    </source>
</evidence>
<evidence type="ECO:0000256" key="1">
    <source>
        <dbReference type="ARBA" id="ARBA00004613"/>
    </source>
</evidence>
<accession>A0ABT1MQY7</accession>